<dbReference type="PANTHER" id="PTHR38772">
    <property type="match status" value="1"/>
</dbReference>
<dbReference type="PANTHER" id="PTHR38772:SF1">
    <property type="entry name" value="NUCLEOID-ASSOCIATED PROTEIN YEJK"/>
    <property type="match status" value="1"/>
</dbReference>
<dbReference type="AlphaFoldDB" id="A0A1J5SPS9"/>
<dbReference type="GO" id="GO:0009295">
    <property type="term" value="C:nucleoid"/>
    <property type="evidence" value="ECO:0007669"/>
    <property type="project" value="InterPro"/>
</dbReference>
<organism evidence="3">
    <name type="scientific">mine drainage metagenome</name>
    <dbReference type="NCBI Taxonomy" id="410659"/>
    <lineage>
        <taxon>unclassified sequences</taxon>
        <taxon>metagenomes</taxon>
        <taxon>ecological metagenomes</taxon>
    </lineage>
</organism>
<evidence type="ECO:0000256" key="2">
    <source>
        <dbReference type="ARBA" id="ARBA00022490"/>
    </source>
</evidence>
<dbReference type="Pfam" id="PF04245">
    <property type="entry name" value="NA37"/>
    <property type="match status" value="1"/>
</dbReference>
<keyword evidence="2" id="KW-0963">Cytoplasm</keyword>
<proteinExistence type="predicted"/>
<reference evidence="3" key="1">
    <citation type="submission" date="2016-10" db="EMBL/GenBank/DDBJ databases">
        <title>Sequence of Gallionella enrichment culture.</title>
        <authorList>
            <person name="Poehlein A."/>
            <person name="Muehling M."/>
            <person name="Daniel R."/>
        </authorList>
    </citation>
    <scope>NUCLEOTIDE SEQUENCE</scope>
</reference>
<name>A0A1J5SPS9_9ZZZZ</name>
<comment type="subcellular location">
    <subcellularLocation>
        <location evidence="1">Cytoplasm</location>
    </subcellularLocation>
</comment>
<dbReference type="GO" id="GO:0005737">
    <property type="term" value="C:cytoplasm"/>
    <property type="evidence" value="ECO:0007669"/>
    <property type="project" value="UniProtKB-SubCell"/>
</dbReference>
<evidence type="ECO:0000256" key="1">
    <source>
        <dbReference type="ARBA" id="ARBA00004496"/>
    </source>
</evidence>
<comment type="caution">
    <text evidence="3">The sequence shown here is derived from an EMBL/GenBank/DDBJ whole genome shotgun (WGS) entry which is preliminary data.</text>
</comment>
<protein>
    <submittedName>
        <fullName evidence="3">Nucleoid-associated protein YejK</fullName>
    </submittedName>
</protein>
<accession>A0A1J5SPS9</accession>
<sequence>MPNNIVHLVVHKLIKDPHGTATIELATAPITVTPSAQRLIDHLYKLYADRPGKGYGRFEDDEINFPMQVLVRNCFIENTTDFRVLTELMMQHLQFRAQQEQLSTGGYVLIAHVNNGTTDFLLVAIVTEVVGTAITQGLEIVDSVHLDMNNLRVAGRVDLTAWQSGAERYISFLKGRGEVANYFKQFLGCNDVLAALEETQKLVRCLESFATNQHLEPAARDQLFEHAYNYLGDLGRAGASISLDAFSNLLWPNAPDELRTALAFEDLQLSDGFVPDRRAIKVLMKFKGTSTHWKLEFDRRGLRTGDIRYDQDNNELILSNIPAALRNELLDEINDEPG</sequence>
<gene>
    <name evidence="3" type="primary">yejK</name>
    <name evidence="3" type="ORF">GALL_78100</name>
</gene>
<dbReference type="InterPro" id="IPR007358">
    <property type="entry name" value="Nucleoid_associated_NdpA"/>
</dbReference>
<dbReference type="EMBL" id="MLJW01000023">
    <property type="protein sequence ID" value="OIR10497.1"/>
    <property type="molecule type" value="Genomic_DNA"/>
</dbReference>
<evidence type="ECO:0000313" key="3">
    <source>
        <dbReference type="EMBL" id="OIR10497.1"/>
    </source>
</evidence>